<evidence type="ECO:0000313" key="2">
    <source>
        <dbReference type="Proteomes" id="UP000887116"/>
    </source>
</evidence>
<reference evidence="1" key="1">
    <citation type="submission" date="2020-07" db="EMBL/GenBank/DDBJ databases">
        <title>Multicomponent nature underlies the extraordinary mechanical properties of spider dragline silk.</title>
        <authorList>
            <person name="Kono N."/>
            <person name="Nakamura H."/>
            <person name="Mori M."/>
            <person name="Yoshida Y."/>
            <person name="Ohtoshi R."/>
            <person name="Malay A.D."/>
            <person name="Moran D.A.P."/>
            <person name="Tomita M."/>
            <person name="Numata K."/>
            <person name="Arakawa K."/>
        </authorList>
    </citation>
    <scope>NUCLEOTIDE SEQUENCE</scope>
</reference>
<dbReference type="AlphaFoldDB" id="A0A8X6H8W6"/>
<protein>
    <submittedName>
        <fullName evidence="1">Uncharacterized protein</fullName>
    </submittedName>
</protein>
<dbReference type="EMBL" id="BMAO01027756">
    <property type="protein sequence ID" value="GFR19441.1"/>
    <property type="molecule type" value="Genomic_DNA"/>
</dbReference>
<organism evidence="1 2">
    <name type="scientific">Trichonephila clavata</name>
    <name type="common">Joro spider</name>
    <name type="synonym">Nephila clavata</name>
    <dbReference type="NCBI Taxonomy" id="2740835"/>
    <lineage>
        <taxon>Eukaryota</taxon>
        <taxon>Metazoa</taxon>
        <taxon>Ecdysozoa</taxon>
        <taxon>Arthropoda</taxon>
        <taxon>Chelicerata</taxon>
        <taxon>Arachnida</taxon>
        <taxon>Araneae</taxon>
        <taxon>Araneomorphae</taxon>
        <taxon>Entelegynae</taxon>
        <taxon>Araneoidea</taxon>
        <taxon>Nephilidae</taxon>
        <taxon>Trichonephila</taxon>
    </lineage>
</organism>
<dbReference type="Proteomes" id="UP000887116">
    <property type="component" value="Unassembled WGS sequence"/>
</dbReference>
<dbReference type="OrthoDB" id="6407690at2759"/>
<evidence type="ECO:0000313" key="1">
    <source>
        <dbReference type="EMBL" id="GFR19441.1"/>
    </source>
</evidence>
<gene>
    <name evidence="1" type="primary">NCL1_51838</name>
    <name evidence="1" type="ORF">TNCT_25941</name>
</gene>
<proteinExistence type="predicted"/>
<keyword evidence="2" id="KW-1185">Reference proteome</keyword>
<accession>A0A8X6H8W6</accession>
<comment type="caution">
    <text evidence="1">The sequence shown here is derived from an EMBL/GenBank/DDBJ whole genome shotgun (WGS) entry which is preliminary data.</text>
</comment>
<sequence>MRSTTNLQNYFQWTQDKKIDRQKTEKAVIANDNIDLIDRFILASHYCIQEDVLSIWGILDHGQKDIVCFGSDIVGMWAKWARYGNEIDWDQIVENPFIRFDLQACFPKIKQEKRLQYLLLPDYYCEMWKNYHELKFCLSVLDQNDRNEILKKCPSQILEMFF</sequence>
<name>A0A8X6H8W6_TRICU</name>